<dbReference type="PANTHER" id="PTHR33608:SF12">
    <property type="entry name" value="DUF58 DOMAIN-CONTAINING PROTEIN"/>
    <property type="match status" value="1"/>
</dbReference>
<dbReference type="AlphaFoldDB" id="A0A4R1F3L5"/>
<feature type="domain" description="DUF58" evidence="2">
    <location>
        <begin position="74"/>
        <end position="291"/>
    </location>
</feature>
<dbReference type="PANTHER" id="PTHR33608">
    <property type="entry name" value="BLL2464 PROTEIN"/>
    <property type="match status" value="1"/>
</dbReference>
<evidence type="ECO:0000256" key="1">
    <source>
        <dbReference type="SAM" id="MobiDB-lite"/>
    </source>
</evidence>
<dbReference type="InterPro" id="IPR036465">
    <property type="entry name" value="vWFA_dom_sf"/>
</dbReference>
<comment type="caution">
    <text evidence="3">The sequence shown here is derived from an EMBL/GenBank/DDBJ whole genome shotgun (WGS) entry which is preliminary data.</text>
</comment>
<sequence>MSLLNRWFQGLKRSEAEQVESALVGTGTHITAKELISLQQQAHKLDMSRRSYARSSTTGTHHSSFRGRGMDYQESRIYQAGDDIRNMDWRVTARAGQPHTKLYQEERERPVVLLVDFNPGMFFGSIKSLKSVVAAKAATLIAWSVASRGDRIGALIINSSHHELPPKTGKRGVLQLIRELVKHSDPVQGLSTEQSHTSLNDELKRLRRIARPGSLVFLISDFYDIDQDTANHIQFISRHSDIQLIQVVDPLEMVPPPPARYAITNGEDTGMLNTRSKKGREDFREFISQHHQDIQQLARKYNLSLIQLSTADDVLLELQRNFGNSKRRKPMSSSLDVHSEGKAQESTQEKTPISGGVTSTKSTNASRTSNNSKVA</sequence>
<organism evidence="3 4">
    <name type="scientific">Cocleimonas flava</name>
    <dbReference type="NCBI Taxonomy" id="634765"/>
    <lineage>
        <taxon>Bacteria</taxon>
        <taxon>Pseudomonadati</taxon>
        <taxon>Pseudomonadota</taxon>
        <taxon>Gammaproteobacteria</taxon>
        <taxon>Thiotrichales</taxon>
        <taxon>Thiotrichaceae</taxon>
        <taxon>Cocleimonas</taxon>
    </lineage>
</organism>
<evidence type="ECO:0000313" key="3">
    <source>
        <dbReference type="EMBL" id="TCJ88846.1"/>
    </source>
</evidence>
<accession>A0A4R1F3L5</accession>
<dbReference type="RefSeq" id="WP_131904520.1">
    <property type="nucleotide sequence ID" value="NZ_BAAAFU010000008.1"/>
</dbReference>
<dbReference type="Proteomes" id="UP000294887">
    <property type="component" value="Unassembled WGS sequence"/>
</dbReference>
<feature type="region of interest" description="Disordered" evidence="1">
    <location>
        <begin position="325"/>
        <end position="375"/>
    </location>
</feature>
<keyword evidence="4" id="KW-1185">Reference proteome</keyword>
<proteinExistence type="predicted"/>
<reference evidence="3 4" key="1">
    <citation type="submission" date="2019-03" db="EMBL/GenBank/DDBJ databases">
        <title>Genomic Encyclopedia of Type Strains, Phase IV (KMG-IV): sequencing the most valuable type-strain genomes for metagenomic binning, comparative biology and taxonomic classification.</title>
        <authorList>
            <person name="Goeker M."/>
        </authorList>
    </citation>
    <scope>NUCLEOTIDE SEQUENCE [LARGE SCALE GENOMIC DNA]</scope>
    <source>
        <strain evidence="3 4">DSM 24830</strain>
    </source>
</reference>
<feature type="compositionally biased region" description="Polar residues" evidence="1">
    <location>
        <begin position="344"/>
        <end position="375"/>
    </location>
</feature>
<gene>
    <name evidence="3" type="ORF">EV695_0706</name>
</gene>
<protein>
    <submittedName>
        <fullName evidence="3">Uncharacterized protein DUF58</fullName>
    </submittedName>
</protein>
<evidence type="ECO:0000313" key="4">
    <source>
        <dbReference type="Proteomes" id="UP000294887"/>
    </source>
</evidence>
<dbReference type="InterPro" id="IPR002881">
    <property type="entry name" value="DUF58"/>
</dbReference>
<dbReference type="Pfam" id="PF01882">
    <property type="entry name" value="DUF58"/>
    <property type="match status" value="1"/>
</dbReference>
<name>A0A4R1F3L5_9GAMM</name>
<dbReference type="OrthoDB" id="9776116at2"/>
<dbReference type="SUPFAM" id="SSF53300">
    <property type="entry name" value="vWA-like"/>
    <property type="match status" value="1"/>
</dbReference>
<evidence type="ECO:0000259" key="2">
    <source>
        <dbReference type="Pfam" id="PF01882"/>
    </source>
</evidence>
<dbReference type="EMBL" id="SMFQ01000002">
    <property type="protein sequence ID" value="TCJ88846.1"/>
    <property type="molecule type" value="Genomic_DNA"/>
</dbReference>